<accession>A0ABQ4EFJ1</accession>
<keyword evidence="3" id="KW-1185">Reference proteome</keyword>
<feature type="domain" description="Solute-binding protein family 5" evidence="1">
    <location>
        <begin position="118"/>
        <end position="432"/>
    </location>
</feature>
<evidence type="ECO:0000313" key="3">
    <source>
        <dbReference type="Proteomes" id="UP000621500"/>
    </source>
</evidence>
<organism evidence="2 3">
    <name type="scientific">Plantactinospora mayteni</name>
    <dbReference type="NCBI Taxonomy" id="566021"/>
    <lineage>
        <taxon>Bacteria</taxon>
        <taxon>Bacillati</taxon>
        <taxon>Actinomycetota</taxon>
        <taxon>Actinomycetes</taxon>
        <taxon>Micromonosporales</taxon>
        <taxon>Micromonosporaceae</taxon>
        <taxon>Plantactinospora</taxon>
    </lineage>
</organism>
<dbReference type="InterPro" id="IPR039424">
    <property type="entry name" value="SBP_5"/>
</dbReference>
<dbReference type="InterPro" id="IPR000914">
    <property type="entry name" value="SBP_5_dom"/>
</dbReference>
<dbReference type="PANTHER" id="PTHR30290:SF65">
    <property type="entry name" value="MONOACYL PHOSPHATIDYLINOSITOL TETRAMANNOSIDE-BINDING PROTEIN LPQW-RELATED"/>
    <property type="match status" value="1"/>
</dbReference>
<proteinExistence type="predicted"/>
<dbReference type="Gene3D" id="3.10.105.10">
    <property type="entry name" value="Dipeptide-binding Protein, Domain 3"/>
    <property type="match status" value="1"/>
</dbReference>
<dbReference type="Gene3D" id="3.40.190.10">
    <property type="entry name" value="Periplasmic binding protein-like II"/>
    <property type="match status" value="1"/>
</dbReference>
<comment type="caution">
    <text evidence="2">The sequence shown here is derived from an EMBL/GenBank/DDBJ whole genome shotgun (WGS) entry which is preliminary data.</text>
</comment>
<reference evidence="2 3" key="1">
    <citation type="submission" date="2021-01" db="EMBL/GenBank/DDBJ databases">
        <title>Whole genome shotgun sequence of Plantactinospora mayteni NBRC 109088.</title>
        <authorList>
            <person name="Komaki H."/>
            <person name="Tamura T."/>
        </authorList>
    </citation>
    <scope>NUCLEOTIDE SEQUENCE [LARGE SCALE GENOMIC DNA]</scope>
    <source>
        <strain evidence="2 3">NBRC 109088</strain>
    </source>
</reference>
<dbReference type="EMBL" id="BONX01000001">
    <property type="protein sequence ID" value="GIG93489.1"/>
    <property type="molecule type" value="Genomic_DNA"/>
</dbReference>
<gene>
    <name evidence="2" type="ORF">Pma05_00620</name>
</gene>
<evidence type="ECO:0000259" key="1">
    <source>
        <dbReference type="Pfam" id="PF00496"/>
    </source>
</evidence>
<evidence type="ECO:0000313" key="2">
    <source>
        <dbReference type="EMBL" id="GIG93489.1"/>
    </source>
</evidence>
<dbReference type="Pfam" id="PF00496">
    <property type="entry name" value="SBP_bac_5"/>
    <property type="match status" value="1"/>
</dbReference>
<dbReference type="Proteomes" id="UP000621500">
    <property type="component" value="Unassembled WGS sequence"/>
</dbReference>
<name>A0ABQ4EFJ1_9ACTN</name>
<protein>
    <submittedName>
        <fullName evidence="2">Peptide ABC transporter substrate-binding protein</fullName>
    </submittedName>
</protein>
<sequence>MAEITVSFTNADTVYIYRHSLRGQRIMTLSPHGLRARNARAAALVAAAAAMSLAATGCSVANSDAGDPAGGGNTLRVVLPQEPPTLEPCEASLTATGVVVRSNITEPLLERNPTTGTLEPRLATEWTQTQPTLWTFKLRSGVKFSDGSDFTSEDAVAAIERSANNTKLACNVQGYVFGESGKLTLAAPDASTVTVQTGQPDPLLPLRVSFVEMTKSDTSTTEKVREPVGTGPYKIETWAAGQKLTLTSWDGYWGDKPAYAKAEYQWREEGTVRAAMVVNGEADLATNLGADDGAGDTGVQYPNNETTALRFTTDQAPLNDIRVRQAIDMSIDRDGIVKSLFGGIGRPASQLIGPGVVGYNESLTPTAYDLAGAKALVDQARADGVKVDTPFRIIGRTAQFPKIAESIELIQSALTQIGLTAKIEMMDTSAQMKYQLRPFPDDAGPVALMIMHGNQAGDAAFTVGQYFATDGAQSSSGTPQLDQQIKAAGTQTGDARKQAYAGVFASENKDVRGFAFLANMGAVLGLAENVSYAPDAATGDELRLADVKPKS</sequence>
<dbReference type="PANTHER" id="PTHR30290">
    <property type="entry name" value="PERIPLASMIC BINDING COMPONENT OF ABC TRANSPORTER"/>
    <property type="match status" value="1"/>
</dbReference>
<dbReference type="SUPFAM" id="SSF53850">
    <property type="entry name" value="Periplasmic binding protein-like II"/>
    <property type="match status" value="1"/>
</dbReference>